<evidence type="ECO:0000256" key="4">
    <source>
        <dbReference type="ARBA" id="ARBA00012546"/>
    </source>
</evidence>
<comment type="catalytic activity">
    <reaction evidence="1">
        <text>D-glucuronate = D-fructuronate</text>
        <dbReference type="Rhea" id="RHEA:13049"/>
        <dbReference type="ChEBI" id="CHEBI:58720"/>
        <dbReference type="ChEBI" id="CHEBI:59863"/>
        <dbReference type="EC" id="5.3.1.12"/>
    </reaction>
</comment>
<dbReference type="Proteomes" id="UP000824204">
    <property type="component" value="Unassembled WGS sequence"/>
</dbReference>
<keyword evidence="6 7" id="KW-0413">Isomerase</keyword>
<comment type="caution">
    <text evidence="7">The sequence shown here is derived from an EMBL/GenBank/DDBJ whole genome shotgun (WGS) entry which is preliminary data.</text>
</comment>
<name>A0A9D1V8A6_9FIRM</name>
<dbReference type="InterPro" id="IPR032466">
    <property type="entry name" value="Metal_Hydrolase"/>
</dbReference>
<comment type="similarity">
    <text evidence="3">Belongs to the metallo-dependent hydrolases superfamily. Uronate isomerase family.</text>
</comment>
<evidence type="ECO:0000256" key="1">
    <source>
        <dbReference type="ARBA" id="ARBA00001165"/>
    </source>
</evidence>
<dbReference type="GO" id="GO:0008880">
    <property type="term" value="F:glucuronate isomerase activity"/>
    <property type="evidence" value="ECO:0007669"/>
    <property type="project" value="UniProtKB-EC"/>
</dbReference>
<reference evidence="7" key="2">
    <citation type="submission" date="2021-04" db="EMBL/GenBank/DDBJ databases">
        <authorList>
            <person name="Gilroy R."/>
        </authorList>
    </citation>
    <scope>NUCLEOTIDE SEQUENCE</scope>
    <source>
        <strain evidence="7">811</strain>
    </source>
</reference>
<accession>A0A9D1V8A6</accession>
<dbReference type="SUPFAM" id="SSF51556">
    <property type="entry name" value="Metallo-dependent hydrolases"/>
    <property type="match status" value="1"/>
</dbReference>
<sequence length="440" mass="50207">MDFYGKELFLSGKCAQEIYGEISQLPIIDYHCHLDERMIARNAGFGDIGELWLAGDHYKWRAMRLCGVPEYYITGNADFEEKFYKYAEIMPMLAGNPLYYWTHMELSQIFGIGKPLCADTAKEIYREANRVLADTNVLSLLKKFRVEYVATTNDPMDDLKDHGKFGETLVAPTFRPDKLLSLDRKYLKQLEEKAGIPIRSAKDLLRAAESRLVYFMLHGCKIADHGFEKFPSVYAEEAEAEHIFAKEEKTPLEREALFGYLLVQFMKMYARHNILVQLHFAVTRNVNKKMYLSAGADSGFDVIGPAANTQDLIAFFSHLADEERPETVLYTLNDSNLPALCCVTGAFRKVRMGAAWWFNDTAEGIRRNLKTIAEYSALGNNFGMLTDSRSFASYVRFDFFRRILADYLGGLAEKGEYDLSAAKEIAKKISYYNIKEALAL</sequence>
<dbReference type="Gene3D" id="3.20.20.140">
    <property type="entry name" value="Metal-dependent hydrolases"/>
    <property type="match status" value="1"/>
</dbReference>
<evidence type="ECO:0000256" key="5">
    <source>
        <dbReference type="ARBA" id="ARBA00020555"/>
    </source>
</evidence>
<dbReference type="InterPro" id="IPR003766">
    <property type="entry name" value="Uronate_isomerase"/>
</dbReference>
<reference evidence="7" key="1">
    <citation type="journal article" date="2021" name="PeerJ">
        <title>Extensive microbial diversity within the chicken gut microbiome revealed by metagenomics and culture.</title>
        <authorList>
            <person name="Gilroy R."/>
            <person name="Ravi A."/>
            <person name="Getino M."/>
            <person name="Pursley I."/>
            <person name="Horton D.L."/>
            <person name="Alikhan N.F."/>
            <person name="Baker D."/>
            <person name="Gharbi K."/>
            <person name="Hall N."/>
            <person name="Watson M."/>
            <person name="Adriaenssens E.M."/>
            <person name="Foster-Nyarko E."/>
            <person name="Jarju S."/>
            <person name="Secka A."/>
            <person name="Antonio M."/>
            <person name="Oren A."/>
            <person name="Chaudhuri R.R."/>
            <person name="La Ragione R."/>
            <person name="Hildebrand F."/>
            <person name="Pallen M.J."/>
        </authorList>
    </citation>
    <scope>NUCLEOTIDE SEQUENCE</scope>
    <source>
        <strain evidence="7">811</strain>
    </source>
</reference>
<dbReference type="Gene3D" id="1.10.2020.10">
    <property type="entry name" value="uronate isomerase, domain 2, chain A"/>
    <property type="match status" value="1"/>
</dbReference>
<dbReference type="EMBL" id="DXFX01000058">
    <property type="protein sequence ID" value="HIX07743.1"/>
    <property type="molecule type" value="Genomic_DNA"/>
</dbReference>
<evidence type="ECO:0000256" key="2">
    <source>
        <dbReference type="ARBA" id="ARBA00004892"/>
    </source>
</evidence>
<dbReference type="GO" id="GO:0042840">
    <property type="term" value="P:D-glucuronate catabolic process"/>
    <property type="evidence" value="ECO:0007669"/>
    <property type="project" value="TreeGrafter"/>
</dbReference>
<organism evidence="7 8">
    <name type="scientific">Candidatus Borkfalkia faecipullorum</name>
    <dbReference type="NCBI Taxonomy" id="2838510"/>
    <lineage>
        <taxon>Bacteria</taxon>
        <taxon>Bacillati</taxon>
        <taxon>Bacillota</taxon>
        <taxon>Clostridia</taxon>
        <taxon>Christensenellales</taxon>
        <taxon>Christensenellaceae</taxon>
        <taxon>Candidatus Borkfalkia</taxon>
    </lineage>
</organism>
<dbReference type="PANTHER" id="PTHR30068:SF3">
    <property type="entry name" value="PHOSPHOLIPID_GLYCEROL ACYLTRANSFERASE DOMAIN-CONTAINING PROTEIN"/>
    <property type="match status" value="1"/>
</dbReference>
<evidence type="ECO:0000313" key="8">
    <source>
        <dbReference type="Proteomes" id="UP000824204"/>
    </source>
</evidence>
<protein>
    <recommendedName>
        <fullName evidence="5">Uronate isomerase</fullName>
        <ecNumber evidence="4">5.3.1.12</ecNumber>
    </recommendedName>
</protein>
<evidence type="ECO:0000256" key="3">
    <source>
        <dbReference type="ARBA" id="ARBA00008397"/>
    </source>
</evidence>
<dbReference type="NCBIfam" id="NF002794">
    <property type="entry name" value="PRK02925.1"/>
    <property type="match status" value="1"/>
</dbReference>
<dbReference type="AlphaFoldDB" id="A0A9D1V8A6"/>
<dbReference type="PANTHER" id="PTHR30068">
    <property type="entry name" value="URONATE ISOMERASE"/>
    <property type="match status" value="1"/>
</dbReference>
<evidence type="ECO:0000256" key="6">
    <source>
        <dbReference type="ARBA" id="ARBA00023235"/>
    </source>
</evidence>
<evidence type="ECO:0000313" key="7">
    <source>
        <dbReference type="EMBL" id="HIX07743.1"/>
    </source>
</evidence>
<proteinExistence type="inferred from homology"/>
<dbReference type="GO" id="GO:0019698">
    <property type="term" value="P:D-galacturonate catabolic process"/>
    <property type="evidence" value="ECO:0007669"/>
    <property type="project" value="TreeGrafter"/>
</dbReference>
<comment type="pathway">
    <text evidence="2">Carbohydrate metabolism; pentose and glucuronate interconversion.</text>
</comment>
<gene>
    <name evidence="7" type="primary">uxaC</name>
    <name evidence="7" type="ORF">H9741_04685</name>
</gene>
<dbReference type="Pfam" id="PF02614">
    <property type="entry name" value="UxaC"/>
    <property type="match status" value="1"/>
</dbReference>
<dbReference type="EC" id="5.3.1.12" evidence="4"/>